<dbReference type="GO" id="GO:0008855">
    <property type="term" value="F:exodeoxyribonuclease VII activity"/>
    <property type="evidence" value="ECO:0007669"/>
    <property type="project" value="UniProtKB-UniRule"/>
</dbReference>
<accession>A0A7U9XWA8</accession>
<dbReference type="EMBL" id="AP024412">
    <property type="protein sequence ID" value="BCR36224.1"/>
    <property type="molecule type" value="Genomic_DNA"/>
</dbReference>
<dbReference type="KEGG" id="manr:MPAN_011170"/>
<dbReference type="AlphaFoldDB" id="A0A7U9XWA8"/>
<comment type="subunit">
    <text evidence="6">Heterooligomer composed of large and small subunits.</text>
</comment>
<dbReference type="PANTHER" id="PTHR34137">
    <property type="entry name" value="EXODEOXYRIBONUCLEASE 7 SMALL SUBUNIT"/>
    <property type="match status" value="1"/>
</dbReference>
<dbReference type="InterPro" id="IPR037004">
    <property type="entry name" value="Exonuc_VII_ssu_sf"/>
</dbReference>
<dbReference type="GO" id="GO:0009318">
    <property type="term" value="C:exodeoxyribonuclease VII complex"/>
    <property type="evidence" value="ECO:0007669"/>
    <property type="project" value="UniProtKB-UniRule"/>
</dbReference>
<evidence type="ECO:0000256" key="5">
    <source>
        <dbReference type="ARBA" id="ARBA00022839"/>
    </source>
</evidence>
<keyword evidence="4 6" id="KW-0378">Hydrolase</keyword>
<keyword evidence="2 6" id="KW-0963">Cytoplasm</keyword>
<dbReference type="EC" id="3.1.11.6" evidence="6"/>
<organism evidence="7 8">
    <name type="scientific">Mariniplasma anaerobium</name>
    <dbReference type="NCBI Taxonomy" id="2735436"/>
    <lineage>
        <taxon>Bacteria</taxon>
        <taxon>Bacillati</taxon>
        <taxon>Mycoplasmatota</taxon>
        <taxon>Mollicutes</taxon>
        <taxon>Acholeplasmatales</taxon>
        <taxon>Acholeplasmataceae</taxon>
        <taxon>Mariniplasma</taxon>
    </lineage>
</organism>
<dbReference type="Pfam" id="PF02609">
    <property type="entry name" value="Exonuc_VII_S"/>
    <property type="match status" value="1"/>
</dbReference>
<dbReference type="HAMAP" id="MF_00337">
    <property type="entry name" value="Exonuc_7_S"/>
    <property type="match status" value="1"/>
</dbReference>
<comment type="similarity">
    <text evidence="1 6">Belongs to the XseB family.</text>
</comment>
<reference evidence="7" key="1">
    <citation type="submission" date="2021-01" db="EMBL/GenBank/DDBJ databases">
        <title>Draft genome sequence of Acholeplasmataceae bacterium strain Mahy22.</title>
        <authorList>
            <person name="Watanabe M."/>
            <person name="Kojima H."/>
            <person name="Fukui M."/>
        </authorList>
    </citation>
    <scope>NUCLEOTIDE SEQUENCE</scope>
    <source>
        <strain evidence="7">Mahy22</strain>
    </source>
</reference>
<proteinExistence type="inferred from homology"/>
<dbReference type="RefSeq" id="WP_176238953.1">
    <property type="nucleotide sequence ID" value="NZ_AP024412.1"/>
</dbReference>
<sequence>MAEKNFETLLKELEEVVKDLENKEIPLDEAVKKYQLGLELSKACYNMLEGAEKLVVKEIK</sequence>
<keyword evidence="3 6" id="KW-0540">Nuclease</keyword>
<dbReference type="InterPro" id="IPR003761">
    <property type="entry name" value="Exonuc_VII_S"/>
</dbReference>
<evidence type="ECO:0000256" key="1">
    <source>
        <dbReference type="ARBA" id="ARBA00009998"/>
    </source>
</evidence>
<dbReference type="PIRSF" id="PIRSF006488">
    <property type="entry name" value="Exonuc_VII_S"/>
    <property type="match status" value="1"/>
</dbReference>
<evidence type="ECO:0000256" key="4">
    <source>
        <dbReference type="ARBA" id="ARBA00022801"/>
    </source>
</evidence>
<dbReference type="PANTHER" id="PTHR34137:SF1">
    <property type="entry name" value="EXODEOXYRIBONUCLEASE 7 SMALL SUBUNIT"/>
    <property type="match status" value="1"/>
</dbReference>
<evidence type="ECO:0000313" key="8">
    <source>
        <dbReference type="Proteomes" id="UP000620133"/>
    </source>
</evidence>
<name>A0A7U9XWA8_9MOLU</name>
<comment type="catalytic activity">
    <reaction evidence="6">
        <text>Exonucleolytic cleavage in either 5'- to 3'- or 3'- to 5'-direction to yield nucleoside 5'-phosphates.</text>
        <dbReference type="EC" id="3.1.11.6"/>
    </reaction>
</comment>
<evidence type="ECO:0000256" key="3">
    <source>
        <dbReference type="ARBA" id="ARBA00022722"/>
    </source>
</evidence>
<comment type="subcellular location">
    <subcellularLocation>
        <location evidence="6">Cytoplasm</location>
    </subcellularLocation>
</comment>
<dbReference type="SUPFAM" id="SSF116842">
    <property type="entry name" value="XseB-like"/>
    <property type="match status" value="1"/>
</dbReference>
<dbReference type="GO" id="GO:0005829">
    <property type="term" value="C:cytosol"/>
    <property type="evidence" value="ECO:0007669"/>
    <property type="project" value="TreeGrafter"/>
</dbReference>
<gene>
    <name evidence="6" type="primary">xseB</name>
    <name evidence="7" type="ORF">MPAN_011170</name>
</gene>
<evidence type="ECO:0000256" key="6">
    <source>
        <dbReference type="HAMAP-Rule" id="MF_00337"/>
    </source>
</evidence>
<keyword evidence="8" id="KW-1185">Reference proteome</keyword>
<dbReference type="Gene3D" id="1.10.287.1040">
    <property type="entry name" value="Exonuclease VII, small subunit"/>
    <property type="match status" value="1"/>
</dbReference>
<keyword evidence="5 6" id="KW-0269">Exonuclease</keyword>
<comment type="function">
    <text evidence="6">Bidirectionally degrades single-stranded DNA into large acid-insoluble oligonucleotides, which are then degraded further into small acid-soluble oligonucleotides.</text>
</comment>
<evidence type="ECO:0000313" key="7">
    <source>
        <dbReference type="EMBL" id="BCR36224.1"/>
    </source>
</evidence>
<dbReference type="NCBIfam" id="TIGR01280">
    <property type="entry name" value="xseB"/>
    <property type="match status" value="1"/>
</dbReference>
<dbReference type="Proteomes" id="UP000620133">
    <property type="component" value="Chromosome"/>
</dbReference>
<dbReference type="GO" id="GO:0006308">
    <property type="term" value="P:DNA catabolic process"/>
    <property type="evidence" value="ECO:0007669"/>
    <property type="project" value="UniProtKB-UniRule"/>
</dbReference>
<evidence type="ECO:0000256" key="2">
    <source>
        <dbReference type="ARBA" id="ARBA00022490"/>
    </source>
</evidence>
<protein>
    <recommendedName>
        <fullName evidence="6">Exodeoxyribonuclease 7 small subunit</fullName>
        <ecNumber evidence="6">3.1.11.6</ecNumber>
    </recommendedName>
    <alternativeName>
        <fullName evidence="6">Exodeoxyribonuclease VII small subunit</fullName>
        <shortName evidence="6">Exonuclease VII small subunit</shortName>
    </alternativeName>
</protein>